<dbReference type="GO" id="GO:0005886">
    <property type="term" value="C:plasma membrane"/>
    <property type="evidence" value="ECO:0007669"/>
    <property type="project" value="TreeGrafter"/>
</dbReference>
<dbReference type="InterPro" id="IPR000160">
    <property type="entry name" value="GGDEF_dom"/>
</dbReference>
<dbReference type="AlphaFoldDB" id="A0A552X0C8"/>
<sequence>MISPLGLEVRNLLCCCQIPAISKQSVDVAHRICEQTRINPIKLPDGDVAHITVSIGVADSPDSKGPYEKIYAKADSRLYVAKQNGRDQLCADDNATE</sequence>
<dbReference type="GO" id="GO:0052621">
    <property type="term" value="F:diguanylate cyclase activity"/>
    <property type="evidence" value="ECO:0007669"/>
    <property type="project" value="UniProtKB-EC"/>
</dbReference>
<dbReference type="Gene3D" id="3.30.70.270">
    <property type="match status" value="1"/>
</dbReference>
<comment type="caution">
    <text evidence="4">The sequence shown here is derived from an EMBL/GenBank/DDBJ whole genome shotgun (WGS) entry which is preliminary data.</text>
</comment>
<dbReference type="EMBL" id="VJWL01000003">
    <property type="protein sequence ID" value="TRW48395.1"/>
    <property type="molecule type" value="Genomic_DNA"/>
</dbReference>
<evidence type="ECO:0000259" key="3">
    <source>
        <dbReference type="Pfam" id="PF00990"/>
    </source>
</evidence>
<dbReference type="InterPro" id="IPR050469">
    <property type="entry name" value="Diguanylate_Cyclase"/>
</dbReference>
<dbReference type="Proteomes" id="UP000320359">
    <property type="component" value="Unassembled WGS sequence"/>
</dbReference>
<evidence type="ECO:0000256" key="2">
    <source>
        <dbReference type="ARBA" id="ARBA00034247"/>
    </source>
</evidence>
<accession>A0A552X0C8</accession>
<dbReference type="InterPro" id="IPR029787">
    <property type="entry name" value="Nucleotide_cyclase"/>
</dbReference>
<protein>
    <recommendedName>
        <fullName evidence="1">diguanylate cyclase</fullName>
        <ecNumber evidence="1">2.7.7.65</ecNumber>
    </recommendedName>
</protein>
<dbReference type="InterPro" id="IPR043128">
    <property type="entry name" value="Rev_trsase/Diguanyl_cyclase"/>
</dbReference>
<comment type="catalytic activity">
    <reaction evidence="2">
        <text>2 GTP = 3',3'-c-di-GMP + 2 diphosphate</text>
        <dbReference type="Rhea" id="RHEA:24898"/>
        <dbReference type="ChEBI" id="CHEBI:33019"/>
        <dbReference type="ChEBI" id="CHEBI:37565"/>
        <dbReference type="ChEBI" id="CHEBI:58805"/>
        <dbReference type="EC" id="2.7.7.65"/>
    </reaction>
</comment>
<organism evidence="4 5">
    <name type="scientific">Aliidiomarina halalkaliphila</name>
    <dbReference type="NCBI Taxonomy" id="2593535"/>
    <lineage>
        <taxon>Bacteria</taxon>
        <taxon>Pseudomonadati</taxon>
        <taxon>Pseudomonadota</taxon>
        <taxon>Gammaproteobacteria</taxon>
        <taxon>Alteromonadales</taxon>
        <taxon>Idiomarinaceae</taxon>
        <taxon>Aliidiomarina</taxon>
    </lineage>
</organism>
<keyword evidence="5" id="KW-1185">Reference proteome</keyword>
<name>A0A552X0C8_9GAMM</name>
<dbReference type="NCBIfam" id="TIGR00254">
    <property type="entry name" value="GGDEF"/>
    <property type="match status" value="1"/>
</dbReference>
<dbReference type="GO" id="GO:1902201">
    <property type="term" value="P:negative regulation of bacterial-type flagellum-dependent cell motility"/>
    <property type="evidence" value="ECO:0007669"/>
    <property type="project" value="TreeGrafter"/>
</dbReference>
<dbReference type="PANTHER" id="PTHR45138:SF9">
    <property type="entry name" value="DIGUANYLATE CYCLASE DGCM-RELATED"/>
    <property type="match status" value="1"/>
</dbReference>
<dbReference type="SUPFAM" id="SSF55073">
    <property type="entry name" value="Nucleotide cyclase"/>
    <property type="match status" value="1"/>
</dbReference>
<gene>
    <name evidence="4" type="ORF">FM042_09475</name>
</gene>
<dbReference type="EC" id="2.7.7.65" evidence="1"/>
<evidence type="ECO:0000313" key="5">
    <source>
        <dbReference type="Proteomes" id="UP000320359"/>
    </source>
</evidence>
<reference evidence="4 5" key="1">
    <citation type="submission" date="2019-07" db="EMBL/GenBank/DDBJ databases">
        <authorList>
            <person name="Yang M."/>
            <person name="Zhao D."/>
            <person name="Xiang H."/>
        </authorList>
    </citation>
    <scope>NUCLEOTIDE SEQUENCE [LARGE SCALE GENOMIC DNA]</scope>
    <source>
        <strain evidence="4 5">IM1326</strain>
    </source>
</reference>
<feature type="domain" description="GGDEF" evidence="3">
    <location>
        <begin position="21"/>
        <end position="88"/>
    </location>
</feature>
<evidence type="ECO:0000313" key="4">
    <source>
        <dbReference type="EMBL" id="TRW48395.1"/>
    </source>
</evidence>
<proteinExistence type="predicted"/>
<dbReference type="Pfam" id="PF00990">
    <property type="entry name" value="GGDEF"/>
    <property type="match status" value="1"/>
</dbReference>
<dbReference type="PANTHER" id="PTHR45138">
    <property type="entry name" value="REGULATORY COMPONENTS OF SENSORY TRANSDUCTION SYSTEM"/>
    <property type="match status" value="1"/>
</dbReference>
<dbReference type="GO" id="GO:0043709">
    <property type="term" value="P:cell adhesion involved in single-species biofilm formation"/>
    <property type="evidence" value="ECO:0007669"/>
    <property type="project" value="TreeGrafter"/>
</dbReference>
<dbReference type="OrthoDB" id="9812260at2"/>
<evidence type="ECO:0000256" key="1">
    <source>
        <dbReference type="ARBA" id="ARBA00012528"/>
    </source>
</evidence>